<dbReference type="EMBL" id="JACVVK020000075">
    <property type="protein sequence ID" value="KAK7495381.1"/>
    <property type="molecule type" value="Genomic_DNA"/>
</dbReference>
<feature type="compositionally biased region" description="Basic and acidic residues" evidence="4">
    <location>
        <begin position="35"/>
        <end position="47"/>
    </location>
</feature>
<organism evidence="5 6">
    <name type="scientific">Batillaria attramentaria</name>
    <dbReference type="NCBI Taxonomy" id="370345"/>
    <lineage>
        <taxon>Eukaryota</taxon>
        <taxon>Metazoa</taxon>
        <taxon>Spiralia</taxon>
        <taxon>Lophotrochozoa</taxon>
        <taxon>Mollusca</taxon>
        <taxon>Gastropoda</taxon>
        <taxon>Caenogastropoda</taxon>
        <taxon>Sorbeoconcha</taxon>
        <taxon>Cerithioidea</taxon>
        <taxon>Batillariidae</taxon>
        <taxon>Batillaria</taxon>
    </lineage>
</organism>
<keyword evidence="2 3" id="KW-0040">ANK repeat</keyword>
<dbReference type="AlphaFoldDB" id="A0ABD0L806"/>
<dbReference type="SUPFAM" id="SSF48403">
    <property type="entry name" value="Ankyrin repeat"/>
    <property type="match status" value="1"/>
</dbReference>
<dbReference type="PANTHER" id="PTHR24189:SF50">
    <property type="entry name" value="ANKYRIN REPEAT AND SOCS BOX PROTEIN 2"/>
    <property type="match status" value="1"/>
</dbReference>
<dbReference type="PRINTS" id="PR01415">
    <property type="entry name" value="ANKYRIN"/>
</dbReference>
<dbReference type="Proteomes" id="UP001519460">
    <property type="component" value="Unassembled WGS sequence"/>
</dbReference>
<feature type="region of interest" description="Disordered" evidence="4">
    <location>
        <begin position="35"/>
        <end position="82"/>
    </location>
</feature>
<feature type="repeat" description="ANK" evidence="3">
    <location>
        <begin position="125"/>
        <end position="157"/>
    </location>
</feature>
<dbReference type="SMART" id="SM00248">
    <property type="entry name" value="ANK"/>
    <property type="match status" value="4"/>
</dbReference>
<gene>
    <name evidence="5" type="ORF">BaRGS_00013320</name>
</gene>
<evidence type="ECO:0000313" key="5">
    <source>
        <dbReference type="EMBL" id="KAK7495381.1"/>
    </source>
</evidence>
<name>A0ABD0L806_9CAEN</name>
<protein>
    <submittedName>
        <fullName evidence="5">Uncharacterized protein</fullName>
    </submittedName>
</protein>
<feature type="compositionally biased region" description="Polar residues" evidence="4">
    <location>
        <begin position="51"/>
        <end position="61"/>
    </location>
</feature>
<dbReference type="InterPro" id="IPR002110">
    <property type="entry name" value="Ankyrin_rpt"/>
</dbReference>
<evidence type="ECO:0000256" key="1">
    <source>
        <dbReference type="ARBA" id="ARBA00022737"/>
    </source>
</evidence>
<dbReference type="InterPro" id="IPR050745">
    <property type="entry name" value="Multifunctional_regulatory"/>
</dbReference>
<sequence length="244" mass="27034">MLPILLTVVIISVVVNFGLAIALTVTIQRLKKLEQESRTPRDGEVAERLPIQQNGDTNMESGTDERQPLLQDTPDSSQPNVRQEFESLRQVQERSLLQACRENRIQLVNWLVHSGAHVNCSDEKNGETPAHVAARFGYEMLLQFLLCSGADAEARNKKNLTPLHKACKYGREAVVDVLLAAGVDVNAETNNVTPVRLACQHDHTNVLNKLLRAGAIMDADITNNPPHLGQRGIQNKNKPDTNEL</sequence>
<evidence type="ECO:0000313" key="6">
    <source>
        <dbReference type="Proteomes" id="UP001519460"/>
    </source>
</evidence>
<proteinExistence type="predicted"/>
<dbReference type="PROSITE" id="PS50297">
    <property type="entry name" value="ANK_REP_REGION"/>
    <property type="match status" value="2"/>
</dbReference>
<accession>A0ABD0L806</accession>
<evidence type="ECO:0000256" key="2">
    <source>
        <dbReference type="ARBA" id="ARBA00023043"/>
    </source>
</evidence>
<dbReference type="InterPro" id="IPR036770">
    <property type="entry name" value="Ankyrin_rpt-contain_sf"/>
</dbReference>
<dbReference type="PROSITE" id="PS50088">
    <property type="entry name" value="ANK_REPEAT"/>
    <property type="match status" value="2"/>
</dbReference>
<evidence type="ECO:0000256" key="4">
    <source>
        <dbReference type="SAM" id="MobiDB-lite"/>
    </source>
</evidence>
<reference evidence="5 6" key="1">
    <citation type="journal article" date="2023" name="Sci. Data">
        <title>Genome assembly of the Korean intertidal mud-creeper Batillaria attramentaria.</title>
        <authorList>
            <person name="Patra A.K."/>
            <person name="Ho P.T."/>
            <person name="Jun S."/>
            <person name="Lee S.J."/>
            <person name="Kim Y."/>
            <person name="Won Y.J."/>
        </authorList>
    </citation>
    <scope>NUCLEOTIDE SEQUENCE [LARGE SCALE GENOMIC DNA]</scope>
    <source>
        <strain evidence="5">Wonlab-2016</strain>
    </source>
</reference>
<dbReference type="Pfam" id="PF12796">
    <property type="entry name" value="Ank_2"/>
    <property type="match status" value="1"/>
</dbReference>
<evidence type="ECO:0000256" key="3">
    <source>
        <dbReference type="PROSITE-ProRule" id="PRU00023"/>
    </source>
</evidence>
<keyword evidence="6" id="KW-1185">Reference proteome</keyword>
<feature type="repeat" description="ANK" evidence="3">
    <location>
        <begin position="158"/>
        <end position="190"/>
    </location>
</feature>
<keyword evidence="1" id="KW-0677">Repeat</keyword>
<feature type="region of interest" description="Disordered" evidence="4">
    <location>
        <begin position="222"/>
        <end position="244"/>
    </location>
</feature>
<dbReference type="PANTHER" id="PTHR24189">
    <property type="entry name" value="MYOTROPHIN"/>
    <property type="match status" value="1"/>
</dbReference>
<comment type="caution">
    <text evidence="5">The sequence shown here is derived from an EMBL/GenBank/DDBJ whole genome shotgun (WGS) entry which is preliminary data.</text>
</comment>
<dbReference type="Gene3D" id="1.25.40.20">
    <property type="entry name" value="Ankyrin repeat-containing domain"/>
    <property type="match status" value="1"/>
</dbReference>